<dbReference type="Proteomes" id="UP000321058">
    <property type="component" value="Unassembled WGS sequence"/>
</dbReference>
<evidence type="ECO:0000313" key="2">
    <source>
        <dbReference type="Proteomes" id="UP000321058"/>
    </source>
</evidence>
<sequence length="82" mass="9439">MTDNDDSNDCLIAPSHTRRRAISKSRRANRKKDCVQRSMDSNHYLAERALHELAEANAYLKDVRAAAWLIMWLLIELAARLS</sequence>
<organism evidence="1 2">
    <name type="scientific">Reyranella soli</name>
    <dbReference type="NCBI Taxonomy" id="1230389"/>
    <lineage>
        <taxon>Bacteria</taxon>
        <taxon>Pseudomonadati</taxon>
        <taxon>Pseudomonadota</taxon>
        <taxon>Alphaproteobacteria</taxon>
        <taxon>Hyphomicrobiales</taxon>
        <taxon>Reyranellaceae</taxon>
        <taxon>Reyranella</taxon>
    </lineage>
</organism>
<dbReference type="EMBL" id="BKAJ01000027">
    <property type="protein sequence ID" value="GEP54239.1"/>
    <property type="molecule type" value="Genomic_DNA"/>
</dbReference>
<proteinExistence type="predicted"/>
<evidence type="ECO:0000313" key="1">
    <source>
        <dbReference type="EMBL" id="GEP54239.1"/>
    </source>
</evidence>
<name>A0A512N5H7_9HYPH</name>
<gene>
    <name evidence="1" type="ORF">RSO01_14050</name>
</gene>
<dbReference type="AlphaFoldDB" id="A0A512N5H7"/>
<accession>A0A512N5H7</accession>
<protein>
    <submittedName>
        <fullName evidence="1">Uncharacterized protein</fullName>
    </submittedName>
</protein>
<reference evidence="1 2" key="1">
    <citation type="submission" date="2019-07" db="EMBL/GenBank/DDBJ databases">
        <title>Whole genome shotgun sequence of Reyranella soli NBRC 108950.</title>
        <authorList>
            <person name="Hosoyama A."/>
            <person name="Uohara A."/>
            <person name="Ohji S."/>
            <person name="Ichikawa N."/>
        </authorList>
    </citation>
    <scope>NUCLEOTIDE SEQUENCE [LARGE SCALE GENOMIC DNA]</scope>
    <source>
        <strain evidence="1 2">NBRC 108950</strain>
    </source>
</reference>
<comment type="caution">
    <text evidence="1">The sequence shown here is derived from an EMBL/GenBank/DDBJ whole genome shotgun (WGS) entry which is preliminary data.</text>
</comment>
<keyword evidence="2" id="KW-1185">Reference proteome</keyword>